<evidence type="ECO:0000256" key="5">
    <source>
        <dbReference type="ARBA" id="ARBA00022771"/>
    </source>
</evidence>
<dbReference type="InterPro" id="IPR013087">
    <property type="entry name" value="Znf_C2H2_type"/>
</dbReference>
<dbReference type="GO" id="GO:0008270">
    <property type="term" value="F:zinc ion binding"/>
    <property type="evidence" value="ECO:0007669"/>
    <property type="project" value="UniProtKB-KW"/>
</dbReference>
<feature type="domain" description="C2H2-type" evidence="13">
    <location>
        <begin position="308"/>
        <end position="331"/>
    </location>
</feature>
<accession>A0A6I9I5S6</accession>
<feature type="domain" description="SCAN box" evidence="14">
    <location>
        <begin position="52"/>
        <end position="133"/>
    </location>
</feature>
<evidence type="ECO:0000256" key="8">
    <source>
        <dbReference type="ARBA" id="ARBA00023163"/>
    </source>
</evidence>
<dbReference type="RefSeq" id="XP_015093142.1">
    <property type="nucleotide sequence ID" value="XM_015237656.2"/>
</dbReference>
<dbReference type="RefSeq" id="XP_006202407.2">
    <property type="nucleotide sequence ID" value="XM_006202345.3"/>
</dbReference>
<keyword evidence="3" id="KW-0479">Metal-binding</keyword>
<dbReference type="OrthoDB" id="6077919at2759"/>
<dbReference type="FunFam" id="3.30.160.60:FF:000512">
    <property type="entry name" value="zinc finger protein 197 isoform X1"/>
    <property type="match status" value="1"/>
</dbReference>
<dbReference type="SUPFAM" id="SSF57667">
    <property type="entry name" value="beta-beta-alpha zinc fingers"/>
    <property type="match status" value="2"/>
</dbReference>
<dbReference type="InterPro" id="IPR038269">
    <property type="entry name" value="SCAN_sf"/>
</dbReference>
<evidence type="ECO:0000256" key="7">
    <source>
        <dbReference type="ARBA" id="ARBA00023015"/>
    </source>
</evidence>
<keyword evidence="15" id="KW-1185">Reference proteome</keyword>
<keyword evidence="7" id="KW-0805">Transcription regulation</keyword>
<comment type="function">
    <text evidence="1">May be involved in transcriptional regulation.</text>
</comment>
<keyword evidence="9 11" id="KW-0539">Nucleus</keyword>
<sequence length="359" mass="41326">MSAKLRESSKLLPRTSEDPDCIMVVKMEEGGQAGNTVSGRHWSSFYSSETYRQRFRQFDYQESSGPREALSRLRELCCQWLRPEVHTKEQILELLVLEQFLAMLPEELQAWFQENRPESGEEAVAMLEELEEEHDGEVEQVFFGQNEDMLAKKLPTCEITQETPRSQLKPTKKQLPWASKELHSLKQNDKDTGAINVKSASRQKTSSGKEPHYKVSNTLHVNASQSFTFRGSCEQERKSERRQGSRTRKKQHKCDECGKVFSQSSALNLHQRIHSGEKPYTCDVCAKAFSRSAVLIQHRRIHTGEKPFKCHECGKAFSQSSNLFRHRKKSHQCYEGIKAFTENFFNRGEDTGTNTPCKI</sequence>
<evidence type="ECO:0000259" key="13">
    <source>
        <dbReference type="PROSITE" id="PS50157"/>
    </source>
</evidence>
<evidence type="ECO:0000256" key="2">
    <source>
        <dbReference type="ARBA" id="ARBA00004123"/>
    </source>
</evidence>
<dbReference type="PROSITE" id="PS00028">
    <property type="entry name" value="ZINC_FINGER_C2H2_1"/>
    <property type="match status" value="3"/>
</dbReference>
<dbReference type="PANTHER" id="PTHR45935:SF15">
    <property type="entry name" value="SCAN BOX DOMAIN-CONTAINING PROTEIN"/>
    <property type="match status" value="1"/>
</dbReference>
<dbReference type="FunFam" id="3.30.160.60:FF:001100">
    <property type="entry name" value="Zinc finger protein 184"/>
    <property type="match status" value="1"/>
</dbReference>
<dbReference type="Pfam" id="PF02023">
    <property type="entry name" value="SCAN"/>
    <property type="match status" value="1"/>
</dbReference>
<evidence type="ECO:0000313" key="17">
    <source>
        <dbReference type="RefSeq" id="XP_015093142.1"/>
    </source>
</evidence>
<comment type="subcellular location">
    <subcellularLocation>
        <location evidence="2 11">Nucleus</location>
    </subcellularLocation>
</comment>
<evidence type="ECO:0000256" key="6">
    <source>
        <dbReference type="ARBA" id="ARBA00022833"/>
    </source>
</evidence>
<dbReference type="SUPFAM" id="SSF47353">
    <property type="entry name" value="Retrovirus capsid dimerization domain-like"/>
    <property type="match status" value="1"/>
</dbReference>
<evidence type="ECO:0000313" key="15">
    <source>
        <dbReference type="Proteomes" id="UP001652581"/>
    </source>
</evidence>
<evidence type="ECO:0000256" key="12">
    <source>
        <dbReference type="SAM" id="MobiDB-lite"/>
    </source>
</evidence>
<evidence type="ECO:0000256" key="11">
    <source>
        <dbReference type="PROSITE-ProRule" id="PRU00187"/>
    </source>
</evidence>
<dbReference type="PROSITE" id="PS50804">
    <property type="entry name" value="SCAN_BOX"/>
    <property type="match status" value="1"/>
</dbReference>
<proteinExistence type="predicted"/>
<protein>
    <submittedName>
        <fullName evidence="16 17">Zinc finger protein 396</fullName>
    </submittedName>
</protein>
<evidence type="ECO:0000259" key="14">
    <source>
        <dbReference type="PROSITE" id="PS50804"/>
    </source>
</evidence>
<dbReference type="CDD" id="cd07936">
    <property type="entry name" value="SCAN"/>
    <property type="match status" value="1"/>
</dbReference>
<evidence type="ECO:0000313" key="18">
    <source>
        <dbReference type="RefSeq" id="XP_072805118.1"/>
    </source>
</evidence>
<keyword evidence="8" id="KW-0804">Transcription</keyword>
<evidence type="ECO:0000256" key="3">
    <source>
        <dbReference type="ARBA" id="ARBA00022723"/>
    </source>
</evidence>
<dbReference type="SMART" id="SM00431">
    <property type="entry name" value="SCAN"/>
    <property type="match status" value="1"/>
</dbReference>
<dbReference type="InterPro" id="IPR036236">
    <property type="entry name" value="Znf_C2H2_sf"/>
</dbReference>
<reference evidence="16 17" key="1">
    <citation type="submission" date="2025-04" db="UniProtKB">
        <authorList>
            <consortium name="RefSeq"/>
        </authorList>
    </citation>
    <scope>IDENTIFICATION</scope>
    <source>
        <tissue evidence="16 17">Blood</tissue>
    </source>
</reference>
<evidence type="ECO:0000313" key="16">
    <source>
        <dbReference type="RefSeq" id="XP_006202407.2"/>
    </source>
</evidence>
<dbReference type="Pfam" id="PF00096">
    <property type="entry name" value="zf-C2H2"/>
    <property type="match status" value="3"/>
</dbReference>
<dbReference type="Gene3D" id="3.30.160.60">
    <property type="entry name" value="Classic Zinc Finger"/>
    <property type="match status" value="3"/>
</dbReference>
<dbReference type="SMART" id="SM00355">
    <property type="entry name" value="ZnF_C2H2"/>
    <property type="match status" value="3"/>
</dbReference>
<gene>
    <name evidence="16 17" type="primary">LOC102537044</name>
    <name evidence="18" type="synonym">ZNF396</name>
</gene>
<feature type="compositionally biased region" description="Basic and acidic residues" evidence="12">
    <location>
        <begin position="183"/>
        <end position="192"/>
    </location>
</feature>
<feature type="domain" description="C2H2-type" evidence="13">
    <location>
        <begin position="280"/>
        <end position="307"/>
    </location>
</feature>
<keyword evidence="6" id="KW-0862">Zinc</keyword>
<feature type="region of interest" description="Disordered" evidence="12">
    <location>
        <begin position="183"/>
        <end position="212"/>
    </location>
</feature>
<feature type="domain" description="C2H2-type" evidence="13">
    <location>
        <begin position="252"/>
        <end position="279"/>
    </location>
</feature>
<dbReference type="RefSeq" id="XP_072805118.1">
    <property type="nucleotide sequence ID" value="XM_072949017.1"/>
</dbReference>
<evidence type="ECO:0000256" key="1">
    <source>
        <dbReference type="ARBA" id="ARBA00003767"/>
    </source>
</evidence>
<dbReference type="Proteomes" id="UP001652581">
    <property type="component" value="Chromosome 24"/>
</dbReference>
<dbReference type="PANTHER" id="PTHR45935">
    <property type="entry name" value="PROTEIN ZBED8-RELATED"/>
    <property type="match status" value="1"/>
</dbReference>
<dbReference type="InterPro" id="IPR003309">
    <property type="entry name" value="SCAN_dom"/>
</dbReference>
<dbReference type="FunFam" id="1.10.4020.10:FF:000001">
    <property type="entry name" value="zinc finger protein 263 isoform X1"/>
    <property type="match status" value="1"/>
</dbReference>
<evidence type="ECO:0000256" key="10">
    <source>
        <dbReference type="PROSITE-ProRule" id="PRU00042"/>
    </source>
</evidence>
<name>A0A6I9I5S6_VICPA</name>
<dbReference type="Gene3D" id="1.10.4020.10">
    <property type="entry name" value="DNA breaking-rejoining enzymes"/>
    <property type="match status" value="1"/>
</dbReference>
<dbReference type="GeneID" id="102537044"/>
<organism evidence="15 16">
    <name type="scientific">Vicugna pacos</name>
    <name type="common">Alpaca</name>
    <name type="synonym">Lama pacos</name>
    <dbReference type="NCBI Taxonomy" id="30538"/>
    <lineage>
        <taxon>Eukaryota</taxon>
        <taxon>Metazoa</taxon>
        <taxon>Chordata</taxon>
        <taxon>Craniata</taxon>
        <taxon>Vertebrata</taxon>
        <taxon>Euteleostomi</taxon>
        <taxon>Mammalia</taxon>
        <taxon>Eutheria</taxon>
        <taxon>Laurasiatheria</taxon>
        <taxon>Artiodactyla</taxon>
        <taxon>Tylopoda</taxon>
        <taxon>Camelidae</taxon>
        <taxon>Vicugna</taxon>
    </lineage>
</organism>
<dbReference type="PROSITE" id="PS50157">
    <property type="entry name" value="ZINC_FINGER_C2H2_2"/>
    <property type="match status" value="3"/>
</dbReference>
<evidence type="ECO:0000256" key="9">
    <source>
        <dbReference type="ARBA" id="ARBA00023242"/>
    </source>
</evidence>
<evidence type="ECO:0000256" key="4">
    <source>
        <dbReference type="ARBA" id="ARBA00022737"/>
    </source>
</evidence>
<feature type="region of interest" description="Disordered" evidence="12">
    <location>
        <begin position="230"/>
        <end position="250"/>
    </location>
</feature>
<feature type="compositionally biased region" description="Basic and acidic residues" evidence="12">
    <location>
        <begin position="233"/>
        <end position="243"/>
    </location>
</feature>
<dbReference type="FunFam" id="3.30.160.60:FF:000176">
    <property type="entry name" value="zinc finger protein 70"/>
    <property type="match status" value="1"/>
</dbReference>
<dbReference type="InterPro" id="IPR050916">
    <property type="entry name" value="SCAN-C2H2_zinc_finger"/>
</dbReference>
<dbReference type="CTD" id="252884"/>
<dbReference type="AlphaFoldDB" id="A0A6I9I5S6"/>
<dbReference type="GO" id="GO:0005634">
    <property type="term" value="C:nucleus"/>
    <property type="evidence" value="ECO:0007669"/>
    <property type="project" value="UniProtKB-SubCell"/>
</dbReference>
<keyword evidence="4" id="KW-0677">Repeat</keyword>
<keyword evidence="5 10" id="KW-0863">Zinc-finger</keyword>
<dbReference type="KEGG" id="vpc:102537044"/>